<evidence type="ECO:0000256" key="9">
    <source>
        <dbReference type="ARBA" id="ARBA00023167"/>
    </source>
</evidence>
<comment type="catalytic activity">
    <reaction evidence="11">
        <text>(6R)-5,10-methenyltetrahydrofolate + H2O = (6R)-10-formyltetrahydrofolate + H(+)</text>
        <dbReference type="Rhea" id="RHEA:23700"/>
        <dbReference type="ChEBI" id="CHEBI:15377"/>
        <dbReference type="ChEBI" id="CHEBI:15378"/>
        <dbReference type="ChEBI" id="CHEBI:57455"/>
        <dbReference type="ChEBI" id="CHEBI:195366"/>
        <dbReference type="EC" id="3.5.4.9"/>
    </reaction>
</comment>
<dbReference type="Proteomes" id="UP000028123">
    <property type="component" value="Unassembled WGS sequence"/>
</dbReference>
<comment type="caution">
    <text evidence="14">The sequence shown here is derived from an EMBL/GenBank/DDBJ whole genome shotgun (WGS) entry which is preliminary data.</text>
</comment>
<dbReference type="InterPro" id="IPR046346">
    <property type="entry name" value="Aminoacid_DH-like_N_sf"/>
</dbReference>
<evidence type="ECO:0000256" key="6">
    <source>
        <dbReference type="ARBA" id="ARBA00022857"/>
    </source>
</evidence>
<comment type="caution">
    <text evidence="11">Lacks conserved residue(s) required for the propagation of feature annotation.</text>
</comment>
<accession>A0A081PB11</accession>
<evidence type="ECO:0000256" key="2">
    <source>
        <dbReference type="ARBA" id="ARBA00022563"/>
    </source>
</evidence>
<dbReference type="InterPro" id="IPR020631">
    <property type="entry name" value="THF_DH/CycHdrlase_NAD-bd_dom"/>
</dbReference>
<dbReference type="InterPro" id="IPR020630">
    <property type="entry name" value="THF_DH/CycHdrlase_cat_dom"/>
</dbReference>
<evidence type="ECO:0000313" key="14">
    <source>
        <dbReference type="EMBL" id="KEQ27884.1"/>
    </source>
</evidence>
<evidence type="ECO:0000256" key="7">
    <source>
        <dbReference type="ARBA" id="ARBA00023002"/>
    </source>
</evidence>
<evidence type="ECO:0000256" key="11">
    <source>
        <dbReference type="HAMAP-Rule" id="MF_01576"/>
    </source>
</evidence>
<name>A0A081PB11_9BACL</name>
<dbReference type="HAMAP" id="MF_01576">
    <property type="entry name" value="THF_DHG_CYH"/>
    <property type="match status" value="1"/>
</dbReference>
<dbReference type="Gene3D" id="3.40.50.720">
    <property type="entry name" value="NAD(P)-binding Rossmann-like Domain"/>
    <property type="match status" value="1"/>
</dbReference>
<gene>
    <name evidence="11" type="primary">folD</name>
    <name evidence="14" type="ORF">ET33_00195</name>
</gene>
<dbReference type="CDD" id="cd01080">
    <property type="entry name" value="NAD_bind_m-THF_DH_Cyclohyd"/>
    <property type="match status" value="1"/>
</dbReference>
<evidence type="ECO:0000256" key="10">
    <source>
        <dbReference type="ARBA" id="ARBA00023268"/>
    </source>
</evidence>
<comment type="catalytic activity">
    <reaction evidence="11">
        <text>(6R)-5,10-methylene-5,6,7,8-tetrahydrofolate + NADP(+) = (6R)-5,10-methenyltetrahydrofolate + NADPH</text>
        <dbReference type="Rhea" id="RHEA:22812"/>
        <dbReference type="ChEBI" id="CHEBI:15636"/>
        <dbReference type="ChEBI" id="CHEBI:57455"/>
        <dbReference type="ChEBI" id="CHEBI:57783"/>
        <dbReference type="ChEBI" id="CHEBI:58349"/>
        <dbReference type="EC" id="1.5.1.5"/>
    </reaction>
</comment>
<keyword evidence="8 11" id="KW-0368">Histidine biosynthesis</keyword>
<evidence type="ECO:0000256" key="1">
    <source>
        <dbReference type="ARBA" id="ARBA00004777"/>
    </source>
</evidence>
<comment type="similarity">
    <text evidence="11">Belongs to the tetrahydrofolate dehydrogenase/cyclohydrolase family.</text>
</comment>
<feature type="binding site" evidence="11">
    <location>
        <begin position="164"/>
        <end position="166"/>
    </location>
    <ligand>
        <name>NADP(+)</name>
        <dbReference type="ChEBI" id="CHEBI:58349"/>
    </ligand>
</feature>
<keyword evidence="3 11" id="KW-0028">Amino-acid biosynthesis</keyword>
<dbReference type="EMBL" id="JNVM01000001">
    <property type="protein sequence ID" value="KEQ27884.1"/>
    <property type="molecule type" value="Genomic_DNA"/>
</dbReference>
<dbReference type="GO" id="GO:0009086">
    <property type="term" value="P:methionine biosynthetic process"/>
    <property type="evidence" value="ECO:0007669"/>
    <property type="project" value="UniProtKB-KW"/>
</dbReference>
<feature type="binding site" evidence="11">
    <location>
        <position position="230"/>
    </location>
    <ligand>
        <name>NADP(+)</name>
        <dbReference type="ChEBI" id="CHEBI:58349"/>
    </ligand>
</feature>
<evidence type="ECO:0000256" key="4">
    <source>
        <dbReference type="ARBA" id="ARBA00022755"/>
    </source>
</evidence>
<dbReference type="InterPro" id="IPR000672">
    <property type="entry name" value="THF_DH/CycHdrlase"/>
</dbReference>
<dbReference type="EC" id="1.5.1.5" evidence="11"/>
<dbReference type="GO" id="GO:0006164">
    <property type="term" value="P:purine nucleotide biosynthetic process"/>
    <property type="evidence" value="ECO:0007669"/>
    <property type="project" value="UniProtKB-KW"/>
</dbReference>
<keyword evidence="15" id="KW-1185">Reference proteome</keyword>
<comment type="pathway">
    <text evidence="1 11">One-carbon metabolism; tetrahydrofolate interconversion.</text>
</comment>
<dbReference type="OrthoDB" id="9803580at2"/>
<comment type="subunit">
    <text evidence="11">Homodimer.</text>
</comment>
<dbReference type="GO" id="GO:0005829">
    <property type="term" value="C:cytosol"/>
    <property type="evidence" value="ECO:0007669"/>
    <property type="project" value="TreeGrafter"/>
</dbReference>
<keyword evidence="4 11" id="KW-0658">Purine biosynthesis</keyword>
<comment type="function">
    <text evidence="11">Catalyzes the oxidation of 5,10-methylenetetrahydrofolate to 5,10-methenyltetrahydrofolate and then the hydrolysis of 5,10-methenyltetrahydrofolate to 10-formyltetrahydrofolate.</text>
</comment>
<dbReference type="EC" id="3.5.4.9" evidence="11"/>
<dbReference type="AlphaFoldDB" id="A0A081PB11"/>
<dbReference type="SUPFAM" id="SSF53223">
    <property type="entry name" value="Aminoacid dehydrogenase-like, N-terminal domain"/>
    <property type="match status" value="1"/>
</dbReference>
<protein>
    <recommendedName>
        <fullName evidence="11">Bifunctional protein FolD</fullName>
    </recommendedName>
    <domain>
        <recommendedName>
            <fullName evidence="11">Methylenetetrahydrofolate dehydrogenase</fullName>
            <ecNumber evidence="11">1.5.1.5</ecNumber>
        </recommendedName>
    </domain>
    <domain>
        <recommendedName>
            <fullName evidence="11">Methenyltetrahydrofolate cyclohydrolase</fullName>
            <ecNumber evidence="11">3.5.4.9</ecNumber>
        </recommendedName>
    </domain>
</protein>
<proteinExistence type="inferred from homology"/>
<dbReference type="RefSeq" id="WP_036675053.1">
    <property type="nucleotide sequence ID" value="NZ_FYEP01000026.1"/>
</dbReference>
<dbReference type="GO" id="GO:0000105">
    <property type="term" value="P:L-histidine biosynthetic process"/>
    <property type="evidence" value="ECO:0007669"/>
    <property type="project" value="UniProtKB-KW"/>
</dbReference>
<evidence type="ECO:0000256" key="3">
    <source>
        <dbReference type="ARBA" id="ARBA00022605"/>
    </source>
</evidence>
<dbReference type="InterPro" id="IPR036291">
    <property type="entry name" value="NAD(P)-bd_dom_sf"/>
</dbReference>
<feature type="domain" description="Tetrahydrofolate dehydrogenase/cyclohydrolase NAD(P)-binding" evidence="13">
    <location>
        <begin position="138"/>
        <end position="278"/>
    </location>
</feature>
<evidence type="ECO:0000256" key="8">
    <source>
        <dbReference type="ARBA" id="ARBA00023102"/>
    </source>
</evidence>
<reference evidence="14 15" key="1">
    <citation type="submission" date="2014-06" db="EMBL/GenBank/DDBJ databases">
        <title>Draft genome sequence of Paenibacillus sp. MSt1.</title>
        <authorList>
            <person name="Aw Y.K."/>
            <person name="Ong K.S."/>
            <person name="Gan H.M."/>
            <person name="Lee S.M."/>
        </authorList>
    </citation>
    <scope>NUCLEOTIDE SEQUENCE [LARGE SCALE GENOMIC DNA]</scope>
    <source>
        <strain evidence="14 15">MSt1</strain>
    </source>
</reference>
<dbReference type="SUPFAM" id="SSF51735">
    <property type="entry name" value="NAD(P)-binding Rossmann-fold domains"/>
    <property type="match status" value="1"/>
</dbReference>
<sequence>MAQLLKAKEAADQAYERILKRTEEWKAVSCQPCMGVILVEGDPASLLYVRAKQKIAGRLGIVVQLKTFRPDAQESEVMSLIAEWNADSTVHGIMLELPLPKHWSQARIESAIAPQKDVDGVTPASKLATMMGSEGLYPATPQACIRLLRHYGYRLEGANVALIGRGQTVGLPLFHMLQREQATVTVCHSRTPDLAFHLRHAEIAFAAAGQPGLVTREMVHPELVLIDAGINESADGSIAGDVSAGAAEAVKAVSPVPGGVGTLTTAILFENVMKALELQAQGKVAGR</sequence>
<evidence type="ECO:0000259" key="12">
    <source>
        <dbReference type="Pfam" id="PF00763"/>
    </source>
</evidence>
<dbReference type="GO" id="GO:0004477">
    <property type="term" value="F:methenyltetrahydrofolate cyclohydrolase activity"/>
    <property type="evidence" value="ECO:0007669"/>
    <property type="project" value="UniProtKB-UniRule"/>
</dbReference>
<dbReference type="PANTHER" id="PTHR48099">
    <property type="entry name" value="C-1-TETRAHYDROFOLATE SYNTHASE, CYTOPLASMIC-RELATED"/>
    <property type="match status" value="1"/>
</dbReference>
<keyword evidence="2 11" id="KW-0554">One-carbon metabolism</keyword>
<dbReference type="Gene3D" id="3.40.50.10860">
    <property type="entry name" value="Leucine Dehydrogenase, chain A, domain 1"/>
    <property type="match status" value="1"/>
</dbReference>
<dbReference type="GO" id="GO:0035999">
    <property type="term" value="P:tetrahydrofolate interconversion"/>
    <property type="evidence" value="ECO:0007669"/>
    <property type="project" value="UniProtKB-UniRule"/>
</dbReference>
<dbReference type="Pfam" id="PF02882">
    <property type="entry name" value="THF_DHG_CYH_C"/>
    <property type="match status" value="1"/>
</dbReference>
<dbReference type="Pfam" id="PF00763">
    <property type="entry name" value="THF_DHG_CYH"/>
    <property type="match status" value="1"/>
</dbReference>
<keyword evidence="10 11" id="KW-0511">Multifunctional enzyme</keyword>
<dbReference type="PRINTS" id="PR00085">
    <property type="entry name" value="THFDHDRGNASE"/>
</dbReference>
<dbReference type="eggNOG" id="COG0190">
    <property type="taxonomic scope" value="Bacteria"/>
</dbReference>
<feature type="domain" description="Tetrahydrofolate dehydrogenase/cyclohydrolase catalytic" evidence="12">
    <location>
        <begin position="5"/>
        <end position="119"/>
    </location>
</feature>
<dbReference type="UniPathway" id="UPA00193"/>
<evidence type="ECO:0000259" key="13">
    <source>
        <dbReference type="Pfam" id="PF02882"/>
    </source>
</evidence>
<keyword evidence="9 11" id="KW-0486">Methionine biosynthesis</keyword>
<organism evidence="14 15">
    <name type="scientific">Paenibacillus tyrfis</name>
    <dbReference type="NCBI Taxonomy" id="1501230"/>
    <lineage>
        <taxon>Bacteria</taxon>
        <taxon>Bacillati</taxon>
        <taxon>Bacillota</taxon>
        <taxon>Bacilli</taxon>
        <taxon>Bacillales</taxon>
        <taxon>Paenibacillaceae</taxon>
        <taxon>Paenibacillus</taxon>
    </lineage>
</organism>
<dbReference type="PANTHER" id="PTHR48099:SF5">
    <property type="entry name" value="C-1-TETRAHYDROFOLATE SYNTHASE, CYTOPLASMIC"/>
    <property type="match status" value="1"/>
</dbReference>
<keyword evidence="6 11" id="KW-0521">NADP</keyword>
<dbReference type="GO" id="GO:0004488">
    <property type="term" value="F:methylenetetrahydrofolate dehydrogenase (NADP+) activity"/>
    <property type="evidence" value="ECO:0007669"/>
    <property type="project" value="UniProtKB-UniRule"/>
</dbReference>
<evidence type="ECO:0000256" key="5">
    <source>
        <dbReference type="ARBA" id="ARBA00022801"/>
    </source>
</evidence>
<evidence type="ECO:0000313" key="15">
    <source>
        <dbReference type="Proteomes" id="UP000028123"/>
    </source>
</evidence>
<keyword evidence="5 11" id="KW-0378">Hydrolase</keyword>
<keyword evidence="7 11" id="KW-0560">Oxidoreductase</keyword>